<dbReference type="RefSeq" id="WP_344879129.1">
    <property type="nucleotide sequence ID" value="NZ_BAABAL010000018.1"/>
</dbReference>
<accession>A0ABP7T2S6</accession>
<name>A0ABP7T2S6_9PSEU</name>
<dbReference type="Gene3D" id="2.60.120.620">
    <property type="entry name" value="q2cbj1_9rhob like domain"/>
    <property type="match status" value="1"/>
</dbReference>
<protein>
    <submittedName>
        <fullName evidence="1">Uncharacterized protein</fullName>
    </submittedName>
</protein>
<dbReference type="EMBL" id="BAABAL010000018">
    <property type="protein sequence ID" value="GAA4019931.1"/>
    <property type="molecule type" value="Genomic_DNA"/>
</dbReference>
<dbReference type="SUPFAM" id="SSF51197">
    <property type="entry name" value="Clavaminate synthase-like"/>
    <property type="match status" value="1"/>
</dbReference>
<reference evidence="2" key="1">
    <citation type="journal article" date="2019" name="Int. J. Syst. Evol. Microbiol.">
        <title>The Global Catalogue of Microorganisms (GCM) 10K type strain sequencing project: providing services to taxonomists for standard genome sequencing and annotation.</title>
        <authorList>
            <consortium name="The Broad Institute Genomics Platform"/>
            <consortium name="The Broad Institute Genome Sequencing Center for Infectious Disease"/>
            <person name="Wu L."/>
            <person name="Ma J."/>
        </authorList>
    </citation>
    <scope>NUCLEOTIDE SEQUENCE [LARGE SCALE GENOMIC DNA]</scope>
    <source>
        <strain evidence="2">JCM 17342</strain>
    </source>
</reference>
<evidence type="ECO:0000313" key="1">
    <source>
        <dbReference type="EMBL" id="GAA4019931.1"/>
    </source>
</evidence>
<keyword evidence="2" id="KW-1185">Reference proteome</keyword>
<evidence type="ECO:0000313" key="2">
    <source>
        <dbReference type="Proteomes" id="UP001501747"/>
    </source>
</evidence>
<comment type="caution">
    <text evidence="1">The sequence shown here is derived from an EMBL/GenBank/DDBJ whole genome shotgun (WGS) entry which is preliminary data.</text>
</comment>
<gene>
    <name evidence="1" type="ORF">GCM10022247_49680</name>
</gene>
<sequence length="199" mass="22044">MYDDTFLPYELYETDPAEVVEQVSKYGVAVLVEQVNGNDRRPLFREARNLTHEHGDRVVLRQDDDGAEGVTLKWAFGQPWMRTVAEAFFGTEPFVFNPEITLITAEPGNPNPVPQVEEGPGLTFLLYVTGVDAGNGVLRAILGSHSVGKRLPSAEPTDRLVKLNGEMGTIVVIDNDVTLRNAIVREYPRITAAARCYRG</sequence>
<organism evidence="1 2">
    <name type="scientific">Allokutzneria multivorans</name>
    <dbReference type="NCBI Taxonomy" id="1142134"/>
    <lineage>
        <taxon>Bacteria</taxon>
        <taxon>Bacillati</taxon>
        <taxon>Actinomycetota</taxon>
        <taxon>Actinomycetes</taxon>
        <taxon>Pseudonocardiales</taxon>
        <taxon>Pseudonocardiaceae</taxon>
        <taxon>Allokutzneria</taxon>
    </lineage>
</organism>
<proteinExistence type="predicted"/>
<dbReference type="Proteomes" id="UP001501747">
    <property type="component" value="Unassembled WGS sequence"/>
</dbReference>